<accession>A0A2Z3KGC3</accession>
<sequence length="90" mass="10418">MNLNTIEPAVRGQVWGTDDESKVVPAIQSYSSEELLKTDKEDLKLYTPEQMDEHAKAKVLKVLNYLTYKTDGNMAKEIMKKFFEEDMKND</sequence>
<dbReference type="RefSeq" id="WP_109991177.1">
    <property type="nucleotide sequence ID" value="NZ_CP028160.1"/>
</dbReference>
<dbReference type="GeneID" id="89634113"/>
<evidence type="ECO:0000313" key="2">
    <source>
        <dbReference type="Proteomes" id="UP000245919"/>
    </source>
</evidence>
<name>A0A2Z3KGC3_LACLL</name>
<protein>
    <submittedName>
        <fullName evidence="1">Uncharacterized protein</fullName>
    </submittedName>
</protein>
<organism evidence="1 2">
    <name type="scientific">Lactococcus lactis subsp. lactis</name>
    <name type="common">Streptococcus lactis</name>
    <dbReference type="NCBI Taxonomy" id="1360"/>
    <lineage>
        <taxon>Bacteria</taxon>
        <taxon>Bacillati</taxon>
        <taxon>Bacillota</taxon>
        <taxon>Bacilli</taxon>
        <taxon>Lactobacillales</taxon>
        <taxon>Streptococcaceae</taxon>
        <taxon>Lactococcus</taxon>
    </lineage>
</organism>
<dbReference type="EMBL" id="CP028160">
    <property type="protein sequence ID" value="AWN66488.1"/>
    <property type="molecule type" value="Genomic_DNA"/>
</dbReference>
<proteinExistence type="predicted"/>
<evidence type="ECO:0000313" key="1">
    <source>
        <dbReference type="EMBL" id="AWN66488.1"/>
    </source>
</evidence>
<dbReference type="AlphaFoldDB" id="A0A2Z3KGC3"/>
<reference evidence="1 2" key="1">
    <citation type="submission" date="2018-03" db="EMBL/GenBank/DDBJ databases">
        <title>Genome sequence of Lactococcus lactis strain 14B4 from almond drupe.</title>
        <authorList>
            <person name="Tran T.D."/>
            <person name="McGarvey J.A."/>
            <person name="Huynh S."/>
            <person name="Parker C.T."/>
        </authorList>
    </citation>
    <scope>NUCLEOTIDE SEQUENCE [LARGE SCALE GENOMIC DNA]</scope>
    <source>
        <strain evidence="1 2">14B4</strain>
    </source>
</reference>
<gene>
    <name evidence="1" type="ORF">LL14B4_10000</name>
</gene>
<dbReference type="Proteomes" id="UP000245919">
    <property type="component" value="Chromosome"/>
</dbReference>